<feature type="compositionally biased region" description="Low complexity" evidence="1">
    <location>
        <begin position="231"/>
        <end position="245"/>
    </location>
</feature>
<keyword evidence="2" id="KW-0472">Membrane</keyword>
<keyword evidence="2" id="KW-0812">Transmembrane</keyword>
<evidence type="ECO:0000256" key="2">
    <source>
        <dbReference type="SAM" id="Phobius"/>
    </source>
</evidence>
<comment type="caution">
    <text evidence="3">The sequence shown here is derived from an EMBL/GenBank/DDBJ whole genome shotgun (WGS) entry which is preliminary data.</text>
</comment>
<feature type="region of interest" description="Disordered" evidence="1">
    <location>
        <begin position="144"/>
        <end position="320"/>
    </location>
</feature>
<name>A0A9W6F8V4_9CHLO</name>
<protein>
    <submittedName>
        <fullName evidence="3">Uncharacterized protein</fullName>
    </submittedName>
</protein>
<evidence type="ECO:0000313" key="3">
    <source>
        <dbReference type="EMBL" id="GLC60613.1"/>
    </source>
</evidence>
<proteinExistence type="predicted"/>
<keyword evidence="2" id="KW-1133">Transmembrane helix</keyword>
<feature type="transmembrane region" description="Helical" evidence="2">
    <location>
        <begin position="68"/>
        <end position="90"/>
    </location>
</feature>
<gene>
    <name evidence="3" type="primary">PLEST011937</name>
    <name evidence="3" type="ORF">PLESTB_001633900</name>
</gene>
<organism evidence="3 4">
    <name type="scientific">Pleodorina starrii</name>
    <dbReference type="NCBI Taxonomy" id="330485"/>
    <lineage>
        <taxon>Eukaryota</taxon>
        <taxon>Viridiplantae</taxon>
        <taxon>Chlorophyta</taxon>
        <taxon>core chlorophytes</taxon>
        <taxon>Chlorophyceae</taxon>
        <taxon>CS clade</taxon>
        <taxon>Chlamydomonadales</taxon>
        <taxon>Volvocaceae</taxon>
        <taxon>Pleodorina</taxon>
    </lineage>
</organism>
<reference evidence="3 4" key="1">
    <citation type="journal article" date="2023" name="Commun. Biol.">
        <title>Reorganization of the ancestral sex-determining regions during the evolution of trioecy in Pleodorina starrii.</title>
        <authorList>
            <person name="Takahashi K."/>
            <person name="Suzuki S."/>
            <person name="Kawai-Toyooka H."/>
            <person name="Yamamoto K."/>
            <person name="Hamaji T."/>
            <person name="Ootsuki R."/>
            <person name="Yamaguchi H."/>
            <person name="Kawachi M."/>
            <person name="Higashiyama T."/>
            <person name="Nozaki H."/>
        </authorList>
    </citation>
    <scope>NUCLEOTIDE SEQUENCE [LARGE SCALE GENOMIC DNA]</scope>
    <source>
        <strain evidence="3 4">NIES-4479</strain>
    </source>
</reference>
<feature type="transmembrane region" description="Helical" evidence="2">
    <location>
        <begin position="35"/>
        <end position="61"/>
    </location>
</feature>
<evidence type="ECO:0000256" key="1">
    <source>
        <dbReference type="SAM" id="MobiDB-lite"/>
    </source>
</evidence>
<feature type="transmembrane region" description="Helical" evidence="2">
    <location>
        <begin position="96"/>
        <end position="115"/>
    </location>
</feature>
<evidence type="ECO:0000313" key="4">
    <source>
        <dbReference type="Proteomes" id="UP001165080"/>
    </source>
</evidence>
<keyword evidence="4" id="KW-1185">Reference proteome</keyword>
<dbReference type="AlphaFoldDB" id="A0A9W6F8V4"/>
<sequence>MDQASAFAASLFSQARVLGTQAKDWAYKNRPTTIVGWLGVCSAAGVASAVTALALIVALILTFCALAALVGAAFAFGITLGFWLCIWAWMALAFSAIAAALLAWLLVAHLSIGLLRRATAWVPWSQTSLVAQWAAEGLKAHLQRQQPEPITSLPDSKPQPAPPEGEHSYPTSQRPLDEWPRTGGSGRLAPDASMQSHGGAHRRDTAAVDAPQRPHSPPATAASPPSPSPSPSTSSSSLSPPSSASMEDLLAPPPPPPPEVLQQQQQQQHYQNRHHQWRHQEEQHEQVPPLPRRQQQQLQNARDAPTEAPADGQQGGAESA</sequence>
<dbReference type="Proteomes" id="UP001165080">
    <property type="component" value="Unassembled WGS sequence"/>
</dbReference>
<accession>A0A9W6F8V4</accession>
<dbReference type="EMBL" id="BRXU01000036">
    <property type="protein sequence ID" value="GLC60613.1"/>
    <property type="molecule type" value="Genomic_DNA"/>
</dbReference>